<organism evidence="2 3">
    <name type="scientific">Chitinophaga eiseniae</name>
    <dbReference type="NCBI Taxonomy" id="634771"/>
    <lineage>
        <taxon>Bacteria</taxon>
        <taxon>Pseudomonadati</taxon>
        <taxon>Bacteroidota</taxon>
        <taxon>Chitinophagia</taxon>
        <taxon>Chitinophagales</taxon>
        <taxon>Chitinophagaceae</taxon>
        <taxon>Chitinophaga</taxon>
    </lineage>
</organism>
<dbReference type="STRING" id="634771.SAMN04488128_1011199"/>
<keyword evidence="3" id="KW-1185">Reference proteome</keyword>
<dbReference type="Proteomes" id="UP000190367">
    <property type="component" value="Unassembled WGS sequence"/>
</dbReference>
<dbReference type="EMBL" id="FUWZ01000001">
    <property type="protein sequence ID" value="SJZ68604.1"/>
    <property type="molecule type" value="Genomic_DNA"/>
</dbReference>
<accession>A0A1T4MP89</accession>
<proteinExistence type="predicted"/>
<dbReference type="OrthoDB" id="673194at2"/>
<keyword evidence="1" id="KW-0732">Signal</keyword>
<sequence>MIVKLLPVTLFLFGICTTACNGPAQEIRAVMLADDTTVPLTDTMIANKDTIQTDRVDSWKKFEQYKGQFAEEVGLLEQEPMKSRLSHLLGKNHKTFLERFKVCPPIEVEDSILFNQGRMPDNAGPYEAAVAVDMDRDIIYAAYSFHKKVMIFAEKNDTAYPKKFREWLNR</sequence>
<dbReference type="AlphaFoldDB" id="A0A1T4MP89"/>
<reference evidence="3" key="1">
    <citation type="submission" date="2017-02" db="EMBL/GenBank/DDBJ databases">
        <authorList>
            <person name="Varghese N."/>
            <person name="Submissions S."/>
        </authorList>
    </citation>
    <scope>NUCLEOTIDE SEQUENCE [LARGE SCALE GENOMIC DNA]</scope>
    <source>
        <strain evidence="3">DSM 22224</strain>
    </source>
</reference>
<dbReference type="RefSeq" id="WP_143312780.1">
    <property type="nucleotide sequence ID" value="NZ_FUWZ01000001.1"/>
</dbReference>
<feature type="signal peptide" evidence="1">
    <location>
        <begin position="1"/>
        <end position="21"/>
    </location>
</feature>
<name>A0A1T4MP89_9BACT</name>
<evidence type="ECO:0000313" key="3">
    <source>
        <dbReference type="Proteomes" id="UP000190367"/>
    </source>
</evidence>
<feature type="chain" id="PRO_5013250480" evidence="1">
    <location>
        <begin position="22"/>
        <end position="170"/>
    </location>
</feature>
<evidence type="ECO:0000256" key="1">
    <source>
        <dbReference type="SAM" id="SignalP"/>
    </source>
</evidence>
<protein>
    <submittedName>
        <fullName evidence="2">Uncharacterized protein</fullName>
    </submittedName>
</protein>
<evidence type="ECO:0000313" key="2">
    <source>
        <dbReference type="EMBL" id="SJZ68604.1"/>
    </source>
</evidence>
<gene>
    <name evidence="2" type="ORF">SAMN04488128_1011199</name>
</gene>